<dbReference type="GO" id="GO:0071011">
    <property type="term" value="C:precatalytic spliceosome"/>
    <property type="evidence" value="ECO:0007669"/>
    <property type="project" value="TreeGrafter"/>
</dbReference>
<keyword evidence="11" id="KW-1185">Reference proteome</keyword>
<sequence length="148" mass="16455">MVTSNRFSSRSRSRSPAKSARSSSPIKPGGLESYRERSTERSIEKQDSLDLFTKETASKDGSSLGNGKKTDPKHETESRGRSRDREILETNADEDMISLMGFGGFGSTKGKHVTGTKGGNAKFDKKSDYRQYINREKGFNRPLSPNKK</sequence>
<comment type="similarity">
    <text evidence="3">Belongs to the SNUT3 family.</text>
</comment>
<evidence type="ECO:0000256" key="7">
    <source>
        <dbReference type="ARBA" id="ARBA00023242"/>
    </source>
</evidence>
<keyword evidence="7" id="KW-0539">Nucleus</keyword>
<dbReference type="Pfam" id="PF08648">
    <property type="entry name" value="SNRNP27"/>
    <property type="match status" value="1"/>
</dbReference>
<evidence type="ECO:0000256" key="2">
    <source>
        <dbReference type="ARBA" id="ARBA00004123"/>
    </source>
</evidence>
<evidence type="ECO:0000256" key="6">
    <source>
        <dbReference type="ARBA" id="ARBA00023187"/>
    </source>
</evidence>
<dbReference type="GO" id="GO:0006397">
    <property type="term" value="P:mRNA processing"/>
    <property type="evidence" value="ECO:0007669"/>
    <property type="project" value="UniProtKB-KW"/>
</dbReference>
<accession>A0A1E4RFL4</accession>
<comment type="subunit">
    <text evidence="4">Part of a tri-snRNP complex.</text>
</comment>
<dbReference type="InterPro" id="IPR013957">
    <property type="entry name" value="SNRNP27"/>
</dbReference>
<dbReference type="STRING" id="984485.A0A1E4RFL4"/>
<keyword evidence="6" id="KW-0508">mRNA splicing</keyword>
<evidence type="ECO:0000256" key="5">
    <source>
        <dbReference type="ARBA" id="ARBA00022664"/>
    </source>
</evidence>
<evidence type="ECO:0000313" key="10">
    <source>
        <dbReference type="EMBL" id="ODV66050.1"/>
    </source>
</evidence>
<reference evidence="11" key="1">
    <citation type="submission" date="2016-05" db="EMBL/GenBank/DDBJ databases">
        <title>Comparative genomics of biotechnologically important yeasts.</title>
        <authorList>
            <consortium name="DOE Joint Genome Institute"/>
            <person name="Riley R."/>
            <person name="Haridas S."/>
            <person name="Wolfe K.H."/>
            <person name="Lopes M.R."/>
            <person name="Hittinger C.T."/>
            <person name="Goker M."/>
            <person name="Salamov A."/>
            <person name="Wisecaver J."/>
            <person name="Long T.M."/>
            <person name="Aerts A.L."/>
            <person name="Barry K."/>
            <person name="Choi C."/>
            <person name="Clum A."/>
            <person name="Coughlan A.Y."/>
            <person name="Deshpande S."/>
            <person name="Douglass A.P."/>
            <person name="Hanson S.J."/>
            <person name="Klenk H.-P."/>
            <person name="Labutti K."/>
            <person name="Lapidus A."/>
            <person name="Lindquist E."/>
            <person name="Lipzen A."/>
            <person name="Meier-Kolthoff J.P."/>
            <person name="Ohm R.A."/>
            <person name="Otillar R.P."/>
            <person name="Pangilinan J."/>
            <person name="Peng Y."/>
            <person name="Rokas A."/>
            <person name="Rosa C.A."/>
            <person name="Scheuner C."/>
            <person name="Sibirny A.A."/>
            <person name="Slot J.C."/>
            <person name="Stielow J.B."/>
            <person name="Sun H."/>
            <person name="Kurtzman C.P."/>
            <person name="Blackwell M."/>
            <person name="Grigoriev I.V."/>
            <person name="Jeffries T.W."/>
        </authorList>
    </citation>
    <scope>NUCLEOTIDE SEQUENCE [LARGE SCALE GENOMIC DNA]</scope>
    <source>
        <strain evidence="11">NRRL Y-1933</strain>
    </source>
</reference>
<evidence type="ECO:0000256" key="1">
    <source>
        <dbReference type="ARBA" id="ARBA00003632"/>
    </source>
</evidence>
<keyword evidence="5" id="KW-0507">mRNA processing</keyword>
<feature type="region of interest" description="Disordered" evidence="8">
    <location>
        <begin position="1"/>
        <end position="91"/>
    </location>
</feature>
<dbReference type="OrthoDB" id="21368at2759"/>
<comment type="subcellular location">
    <subcellularLocation>
        <location evidence="2">Nucleus</location>
    </subcellularLocation>
</comment>
<evidence type="ECO:0000256" key="8">
    <source>
        <dbReference type="SAM" id="MobiDB-lite"/>
    </source>
</evidence>
<evidence type="ECO:0000256" key="4">
    <source>
        <dbReference type="ARBA" id="ARBA00011825"/>
    </source>
</evidence>
<dbReference type="PANTHER" id="PTHR31077">
    <property type="entry name" value="U4/U6.U5 SMALL NUCLEAR RIBONUCLEOPROTEIN 27 KDA PROTEIN"/>
    <property type="match status" value="1"/>
</dbReference>
<gene>
    <name evidence="10" type="ORF">HYPBUDRAFT_142209</name>
</gene>
<evidence type="ECO:0000259" key="9">
    <source>
        <dbReference type="Pfam" id="PF08648"/>
    </source>
</evidence>
<dbReference type="GeneID" id="30994364"/>
<dbReference type="EMBL" id="KV454543">
    <property type="protein sequence ID" value="ODV66050.1"/>
    <property type="molecule type" value="Genomic_DNA"/>
</dbReference>
<evidence type="ECO:0000313" key="11">
    <source>
        <dbReference type="Proteomes" id="UP000095085"/>
    </source>
</evidence>
<dbReference type="GO" id="GO:0008380">
    <property type="term" value="P:RNA splicing"/>
    <property type="evidence" value="ECO:0007669"/>
    <property type="project" value="UniProtKB-KW"/>
</dbReference>
<dbReference type="Proteomes" id="UP000095085">
    <property type="component" value="Unassembled WGS sequence"/>
</dbReference>
<organism evidence="10 11">
    <name type="scientific">Hyphopichia burtonii NRRL Y-1933</name>
    <dbReference type="NCBI Taxonomy" id="984485"/>
    <lineage>
        <taxon>Eukaryota</taxon>
        <taxon>Fungi</taxon>
        <taxon>Dikarya</taxon>
        <taxon>Ascomycota</taxon>
        <taxon>Saccharomycotina</taxon>
        <taxon>Pichiomycetes</taxon>
        <taxon>Debaryomycetaceae</taxon>
        <taxon>Hyphopichia</taxon>
    </lineage>
</organism>
<dbReference type="AlphaFoldDB" id="A0A1E4RFL4"/>
<dbReference type="PANTHER" id="PTHR31077:SF1">
    <property type="entry name" value="U4_U6.U5 SMALL NUCLEAR RIBONUCLEOPROTEIN 27 KDA PROTEIN"/>
    <property type="match status" value="1"/>
</dbReference>
<protein>
    <recommendedName>
        <fullName evidence="9">U4/U6.U5 small nuclear ribonucleoprotein 27kDa protein domain-containing protein</fullName>
    </recommendedName>
</protein>
<feature type="domain" description="U4/U6.U5 small nuclear ribonucleoprotein 27kDa protein" evidence="9">
    <location>
        <begin position="92"/>
        <end position="145"/>
    </location>
</feature>
<feature type="compositionally biased region" description="Basic and acidic residues" evidence="8">
    <location>
        <begin position="33"/>
        <end position="58"/>
    </location>
</feature>
<proteinExistence type="inferred from homology"/>
<comment type="function">
    <text evidence="1">May play a role in mRNA splicing.</text>
</comment>
<feature type="region of interest" description="Disordered" evidence="8">
    <location>
        <begin position="106"/>
        <end position="128"/>
    </location>
</feature>
<feature type="compositionally biased region" description="Basic and acidic residues" evidence="8">
    <location>
        <begin position="68"/>
        <end position="88"/>
    </location>
</feature>
<name>A0A1E4RFL4_9ASCO</name>
<dbReference type="RefSeq" id="XP_020075117.1">
    <property type="nucleotide sequence ID" value="XM_020219814.1"/>
</dbReference>
<evidence type="ECO:0000256" key="3">
    <source>
        <dbReference type="ARBA" id="ARBA00008218"/>
    </source>
</evidence>